<sequence>MKIDNLIKDSLNFEEEVPELLNMNLLKLEKENRYVKIVARLIFISAFVLTILGLAVLIKLFPHNILWSLKNNFIFTFLIINGIAFMNFILIILSVLLAFIVGLGGKNYEINSYNL</sequence>
<gene>
    <name evidence="2" type="ORF">J2S72_000200</name>
</gene>
<reference evidence="2 3" key="1">
    <citation type="submission" date="2023-07" db="EMBL/GenBank/DDBJ databases">
        <title>Genomic Encyclopedia of Type Strains, Phase IV (KMG-IV): sequencing the most valuable type-strain genomes for metagenomic binning, comparative biology and taxonomic classification.</title>
        <authorList>
            <person name="Goeker M."/>
        </authorList>
    </citation>
    <scope>NUCLEOTIDE SEQUENCE [LARGE SCALE GENOMIC DNA]</scope>
    <source>
        <strain evidence="2 3">DSM 22616</strain>
    </source>
</reference>
<proteinExistence type="predicted"/>
<dbReference type="Proteomes" id="UP001236559">
    <property type="component" value="Unassembled WGS sequence"/>
</dbReference>
<name>A0ABU0ATM3_9FIRM</name>
<evidence type="ECO:0000313" key="3">
    <source>
        <dbReference type="Proteomes" id="UP001236559"/>
    </source>
</evidence>
<accession>A0ABU0ATM3</accession>
<evidence type="ECO:0000313" key="2">
    <source>
        <dbReference type="EMBL" id="MDQ0274204.1"/>
    </source>
</evidence>
<keyword evidence="3" id="KW-1185">Reference proteome</keyword>
<dbReference type="EMBL" id="JAUSTN010000001">
    <property type="protein sequence ID" value="MDQ0274204.1"/>
    <property type="molecule type" value="Genomic_DNA"/>
</dbReference>
<organism evidence="2 3">
    <name type="scientific">Peptoniphilus koenoeneniae</name>
    <dbReference type="NCBI Taxonomy" id="507751"/>
    <lineage>
        <taxon>Bacteria</taxon>
        <taxon>Bacillati</taxon>
        <taxon>Bacillota</taxon>
        <taxon>Tissierellia</taxon>
        <taxon>Tissierellales</taxon>
        <taxon>Peptoniphilaceae</taxon>
        <taxon>Peptoniphilus</taxon>
    </lineage>
</organism>
<feature type="transmembrane region" description="Helical" evidence="1">
    <location>
        <begin position="73"/>
        <end position="103"/>
    </location>
</feature>
<protein>
    <submittedName>
        <fullName evidence="2">Uncharacterized protein</fullName>
    </submittedName>
</protein>
<keyword evidence="1" id="KW-0472">Membrane</keyword>
<evidence type="ECO:0000256" key="1">
    <source>
        <dbReference type="SAM" id="Phobius"/>
    </source>
</evidence>
<dbReference type="RefSeq" id="WP_023056231.1">
    <property type="nucleotide sequence ID" value="NZ_JAUSTN010000001.1"/>
</dbReference>
<comment type="caution">
    <text evidence="2">The sequence shown here is derived from an EMBL/GenBank/DDBJ whole genome shotgun (WGS) entry which is preliminary data.</text>
</comment>
<keyword evidence="1" id="KW-0812">Transmembrane</keyword>
<keyword evidence="1" id="KW-1133">Transmembrane helix</keyword>
<feature type="transmembrane region" description="Helical" evidence="1">
    <location>
        <begin position="37"/>
        <end position="61"/>
    </location>
</feature>